<feature type="binding site" evidence="5">
    <location>
        <position position="258"/>
    </location>
    <ligand>
        <name>Cu cation</name>
        <dbReference type="ChEBI" id="CHEBI:23378"/>
    </ligand>
</feature>
<accession>A0A6M4H198</accession>
<dbReference type="SUPFAM" id="SSF49503">
    <property type="entry name" value="Cupredoxins"/>
    <property type="match status" value="1"/>
</dbReference>
<evidence type="ECO:0000256" key="2">
    <source>
        <dbReference type="ARBA" id="ARBA00022448"/>
    </source>
</evidence>
<comment type="subcellular location">
    <subcellularLocation>
        <location evidence="1">Periplasm</location>
    </subcellularLocation>
</comment>
<evidence type="ECO:0000259" key="7">
    <source>
        <dbReference type="Pfam" id="PF13473"/>
    </source>
</evidence>
<gene>
    <name evidence="9" type="ORF">DSM104440_00048</name>
</gene>
<dbReference type="GO" id="GO:0009055">
    <property type="term" value="F:electron transfer activity"/>
    <property type="evidence" value="ECO:0007669"/>
    <property type="project" value="InterPro"/>
</dbReference>
<dbReference type="InterPro" id="IPR038142">
    <property type="entry name" value="Cytochrome_P460_sp"/>
</dbReference>
<feature type="binding site" evidence="5">
    <location>
        <position position="217"/>
    </location>
    <ligand>
        <name>Cu cation</name>
        <dbReference type="ChEBI" id="CHEBI:23378"/>
    </ligand>
</feature>
<keyword evidence="3" id="KW-0574">Periplasm</keyword>
<dbReference type="CDD" id="cd20716">
    <property type="entry name" value="cyt_P460_fam"/>
    <property type="match status" value="1"/>
</dbReference>
<dbReference type="GO" id="GO:0042597">
    <property type="term" value="C:periplasmic space"/>
    <property type="evidence" value="ECO:0007669"/>
    <property type="project" value="UniProtKB-SubCell"/>
</dbReference>
<evidence type="ECO:0000256" key="3">
    <source>
        <dbReference type="ARBA" id="ARBA00022764"/>
    </source>
</evidence>
<reference evidence="9 10" key="1">
    <citation type="submission" date="2020-04" db="EMBL/GenBank/DDBJ databases">
        <title>Usitatibacter rugosus gen. nov., sp. nov. and Usitatibacter palustris sp. nov., novel members of Usitatibacteraceae fam. nov. within the order Nitrosomonadales isolated from soil.</title>
        <authorList>
            <person name="Huber K.J."/>
            <person name="Neumann-Schaal M."/>
            <person name="Geppert A."/>
            <person name="Luckner M."/>
            <person name="Wanner G."/>
            <person name="Overmann J."/>
        </authorList>
    </citation>
    <scope>NUCLEOTIDE SEQUENCE [LARGE SCALE GENOMIC DNA]</scope>
    <source>
        <strain evidence="9 10">Swamp67</strain>
    </source>
</reference>
<dbReference type="InterPro" id="IPR028096">
    <property type="entry name" value="EfeO_Cupredoxin"/>
</dbReference>
<evidence type="ECO:0000256" key="4">
    <source>
        <dbReference type="ARBA" id="ARBA00022982"/>
    </source>
</evidence>
<comment type="cofactor">
    <cofactor evidence="5">
        <name>Cu cation</name>
        <dbReference type="ChEBI" id="CHEBI:23378"/>
    </cofactor>
    <text evidence="5">Binds 1 copper ion per subunit.</text>
</comment>
<keyword evidence="4" id="KW-0249">Electron transport</keyword>
<dbReference type="Proteomes" id="UP000503096">
    <property type="component" value="Chromosome"/>
</dbReference>
<feature type="domain" description="Cytochrome P460" evidence="8">
    <location>
        <begin position="43"/>
        <end position="164"/>
    </location>
</feature>
<sequence length="265" mass="29052">MKTASRALLAAIAACSLPVLAQNPGPNKVQYPEKWAEGVLYGVVDRYDIKQYRELWSTKAAVDAVKAGKPIPSGTVLTLVQYKAVVDDKGVPVKDDKGRFKKGDLVAYTVMEKRTGFGVEYPEDIRNGDWEYQVFNAEKKVNDKANLKSCFVCHKPHAGQDFVISLAKFSGTAPGAKPVAKKGPDIVAISDFLFGPEKLDVKPNTYVTWTNTDDSPHQVTVTSANGLRTPVILKGQSQTMKFETPGVYDYICGLHPNMKGKVEVK</sequence>
<proteinExistence type="predicted"/>
<dbReference type="Pfam" id="PF13473">
    <property type="entry name" value="Cupredoxin_1"/>
    <property type="match status" value="1"/>
</dbReference>
<keyword evidence="10" id="KW-1185">Reference proteome</keyword>
<dbReference type="PANTHER" id="PTHR36507:SF1">
    <property type="entry name" value="BLL1555 PROTEIN"/>
    <property type="match status" value="1"/>
</dbReference>
<dbReference type="InterPro" id="IPR032033">
    <property type="entry name" value="Cytochrome_P460"/>
</dbReference>
<evidence type="ECO:0000256" key="6">
    <source>
        <dbReference type="SAM" id="SignalP"/>
    </source>
</evidence>
<keyword evidence="5" id="KW-0186">Copper</keyword>
<dbReference type="Gene3D" id="2.60.40.420">
    <property type="entry name" value="Cupredoxins - blue copper proteins"/>
    <property type="match status" value="1"/>
</dbReference>
<dbReference type="Gene3D" id="3.50.70.20">
    <property type="entry name" value="Cytochrome P460"/>
    <property type="match status" value="1"/>
</dbReference>
<dbReference type="GO" id="GO:0005507">
    <property type="term" value="F:copper ion binding"/>
    <property type="evidence" value="ECO:0007669"/>
    <property type="project" value="InterPro"/>
</dbReference>
<dbReference type="PANTHER" id="PTHR36507">
    <property type="entry name" value="BLL1555 PROTEIN"/>
    <property type="match status" value="1"/>
</dbReference>
<dbReference type="InterPro" id="IPR052721">
    <property type="entry name" value="ET_Amicyanin"/>
</dbReference>
<organism evidence="9 10">
    <name type="scientific">Usitatibacter palustris</name>
    <dbReference type="NCBI Taxonomy" id="2732487"/>
    <lineage>
        <taxon>Bacteria</taxon>
        <taxon>Pseudomonadati</taxon>
        <taxon>Pseudomonadota</taxon>
        <taxon>Betaproteobacteria</taxon>
        <taxon>Nitrosomonadales</taxon>
        <taxon>Usitatibacteraceae</taxon>
        <taxon>Usitatibacter</taxon>
    </lineage>
</organism>
<dbReference type="InterPro" id="IPR008972">
    <property type="entry name" value="Cupredoxin"/>
</dbReference>
<dbReference type="InParanoid" id="A0A6M4H198"/>
<keyword evidence="2" id="KW-0813">Transport</keyword>
<dbReference type="PRINTS" id="PR00155">
    <property type="entry name" value="AMICYANIN"/>
</dbReference>
<dbReference type="EMBL" id="CP053073">
    <property type="protein sequence ID" value="QJR13266.1"/>
    <property type="molecule type" value="Genomic_DNA"/>
</dbReference>
<evidence type="ECO:0000256" key="1">
    <source>
        <dbReference type="ARBA" id="ARBA00004418"/>
    </source>
</evidence>
<feature type="binding site" evidence="5">
    <location>
        <position position="252"/>
    </location>
    <ligand>
        <name>Cu cation</name>
        <dbReference type="ChEBI" id="CHEBI:23378"/>
    </ligand>
</feature>
<feature type="chain" id="PRO_5027075676" description="Plastocyanin" evidence="6">
    <location>
        <begin position="22"/>
        <end position="265"/>
    </location>
</feature>
<dbReference type="KEGG" id="upl:DSM104440_00048"/>
<dbReference type="RefSeq" id="WP_171159650.1">
    <property type="nucleotide sequence ID" value="NZ_CP053073.1"/>
</dbReference>
<evidence type="ECO:0000259" key="8">
    <source>
        <dbReference type="Pfam" id="PF16694"/>
    </source>
</evidence>
<evidence type="ECO:0008006" key="11">
    <source>
        <dbReference type="Google" id="ProtNLM"/>
    </source>
</evidence>
<keyword evidence="6" id="KW-0732">Signal</keyword>
<evidence type="ECO:0000256" key="5">
    <source>
        <dbReference type="PIRSR" id="PIRSR602386-1"/>
    </source>
</evidence>
<name>A0A6M4H198_9PROT</name>
<evidence type="ECO:0000313" key="9">
    <source>
        <dbReference type="EMBL" id="QJR13266.1"/>
    </source>
</evidence>
<evidence type="ECO:0000313" key="10">
    <source>
        <dbReference type="Proteomes" id="UP000503096"/>
    </source>
</evidence>
<dbReference type="InterPro" id="IPR002386">
    <property type="entry name" value="Amicyanin/Pseudoazurin"/>
</dbReference>
<protein>
    <recommendedName>
        <fullName evidence="11">Plastocyanin</fullName>
    </recommendedName>
</protein>
<dbReference type="Pfam" id="PF16694">
    <property type="entry name" value="Cytochrome_P460"/>
    <property type="match status" value="1"/>
</dbReference>
<keyword evidence="5" id="KW-0479">Metal-binding</keyword>
<feature type="signal peptide" evidence="6">
    <location>
        <begin position="1"/>
        <end position="21"/>
    </location>
</feature>
<feature type="binding site" evidence="5">
    <location>
        <position position="255"/>
    </location>
    <ligand>
        <name>Cu cation</name>
        <dbReference type="ChEBI" id="CHEBI:23378"/>
    </ligand>
</feature>
<dbReference type="AlphaFoldDB" id="A0A6M4H198"/>
<feature type="domain" description="EfeO-type cupredoxin-like" evidence="7">
    <location>
        <begin position="187"/>
        <end position="262"/>
    </location>
</feature>